<reference evidence="1 2" key="1">
    <citation type="journal article" date="2010" name="PLoS ONE">
        <title>Comparative genomics of Gardnerella vaginalis strains reveals substantial differences in metabolic and virulence potential.</title>
        <authorList>
            <person name="Yeoman C.J."/>
            <person name="Yildirim S."/>
            <person name="Thomas S.M."/>
            <person name="Durkin A.S."/>
            <person name="Torralba M."/>
            <person name="Sutton G."/>
            <person name="Buhay C.J."/>
            <person name="Ding Y."/>
            <person name="Dugan-Rocha S.P."/>
            <person name="Muzny D.M."/>
            <person name="Qin X."/>
            <person name="Gibbs R.A."/>
            <person name="Leigh S.R."/>
            <person name="Stumpf R."/>
            <person name="White B.A."/>
            <person name="Highlander S.K."/>
            <person name="Nelson K.E."/>
            <person name="Wilson B.A."/>
        </authorList>
    </citation>
    <scope>NUCLEOTIDE SEQUENCE [LARGE SCALE GENOMIC DNA]</scope>
    <source>
        <strain evidence="2">ATCC 14019 / 317</strain>
    </source>
</reference>
<dbReference type="HOGENOM" id="CLU_160596_0_0_11"/>
<name>E3D877_GARV3</name>
<evidence type="ECO:0000313" key="2">
    <source>
        <dbReference type="Proteomes" id="UP000001453"/>
    </source>
</evidence>
<proteinExistence type="predicted"/>
<gene>
    <name evidence="1" type="ordered locus">HMPREF0421_20228</name>
</gene>
<dbReference type="EMBL" id="CP002104">
    <property type="protein sequence ID" value="ADP38312.1"/>
    <property type="molecule type" value="Genomic_DNA"/>
</dbReference>
<accession>E3D877</accession>
<dbReference type="Proteomes" id="UP000001453">
    <property type="component" value="Chromosome"/>
</dbReference>
<dbReference type="PATRIC" id="fig|525284.18.peg.221"/>
<protein>
    <submittedName>
        <fullName evidence="1">Uncharacterized protein</fullName>
    </submittedName>
</protein>
<sequence>MFEPNHALKELEMRYAISSSVKAQSNYIKLRINAVCCGDTMGYMYFFTPRRCESTQKIMYANKGQALIAADKSFTERGAKLWVYKCDYCGSWHLTHSNPAIRKYCDMRSRFETTKPKSRKRGYKPRLR</sequence>
<dbReference type="KEGG" id="gvg:HMPREF0421_20228"/>
<evidence type="ECO:0000313" key="1">
    <source>
        <dbReference type="EMBL" id="ADP38312.1"/>
    </source>
</evidence>
<dbReference type="OrthoDB" id="3232804at2"/>
<organism evidence="1 2">
    <name type="scientific">Gardnerella vaginalis (strain ATCC 14019 / 317)</name>
    <dbReference type="NCBI Taxonomy" id="525284"/>
    <lineage>
        <taxon>Bacteria</taxon>
        <taxon>Bacillati</taxon>
        <taxon>Actinomycetota</taxon>
        <taxon>Actinomycetes</taxon>
        <taxon>Bifidobacteriales</taxon>
        <taxon>Bifidobacteriaceae</taxon>
        <taxon>Gardnerella</taxon>
    </lineage>
</organism>
<dbReference type="AlphaFoldDB" id="E3D877"/>